<dbReference type="AlphaFoldDB" id="A0A0N5BJH1"/>
<evidence type="ECO:0000313" key="2">
    <source>
        <dbReference type="WBParaSite" id="SPAL_0000609700.1"/>
    </source>
</evidence>
<dbReference type="GO" id="GO:0008237">
    <property type="term" value="F:metallopeptidase activity"/>
    <property type="evidence" value="ECO:0007669"/>
    <property type="project" value="InterPro"/>
</dbReference>
<name>A0A0N5BJH1_STREA</name>
<sequence>MHNKRQFFVKFFGQLSNDQKNNVSLSNSWDCPTNVTLTEETYKNNTLLRFFIGIALDIIPEIRRYNRDFDVEVNMTNVQTDFKDYYQETKKDEITYLNDKDFDFRSPMLFDSNFGIETNESTYNATLYKDYQYFSGFRSSFRLNDYKHMLYYYCNEDTRVSDCAYGGHYPKSGSKECKCPEYLDPKEKCLNFYKSNGKCGEKTKFNASSQEKTHSVNIFGRACYFNITFQERKNVTVTIQKLQINGTLNLIFTAFLEALVRKDKGAAGLHFNKNISSNITLPALSHQVFLVVEGKANNISLQYSYKEDDSNKTEELKKWEVL</sequence>
<dbReference type="InterPro" id="IPR024079">
    <property type="entry name" value="MetalloPept_cat_dom_sf"/>
</dbReference>
<dbReference type="Gene3D" id="3.40.390.10">
    <property type="entry name" value="Collagenase (Catalytic Domain)"/>
    <property type="match status" value="1"/>
</dbReference>
<organism evidence="1 2">
    <name type="scientific">Strongyloides papillosus</name>
    <name type="common">Intestinal threadworm</name>
    <dbReference type="NCBI Taxonomy" id="174720"/>
    <lineage>
        <taxon>Eukaryota</taxon>
        <taxon>Metazoa</taxon>
        <taxon>Ecdysozoa</taxon>
        <taxon>Nematoda</taxon>
        <taxon>Chromadorea</taxon>
        <taxon>Rhabditida</taxon>
        <taxon>Tylenchina</taxon>
        <taxon>Panagrolaimomorpha</taxon>
        <taxon>Strongyloidoidea</taxon>
        <taxon>Strongyloididae</taxon>
        <taxon>Strongyloides</taxon>
    </lineage>
</organism>
<evidence type="ECO:0000313" key="1">
    <source>
        <dbReference type="Proteomes" id="UP000046392"/>
    </source>
</evidence>
<dbReference type="WBParaSite" id="SPAL_0000609700.1">
    <property type="protein sequence ID" value="SPAL_0000609700.1"/>
    <property type="gene ID" value="SPAL_0000609700"/>
</dbReference>
<keyword evidence="1" id="KW-1185">Reference proteome</keyword>
<protein>
    <submittedName>
        <fullName evidence="2">Astacin domain-containing protein</fullName>
    </submittedName>
</protein>
<dbReference type="Proteomes" id="UP000046392">
    <property type="component" value="Unplaced"/>
</dbReference>
<reference evidence="2" key="1">
    <citation type="submission" date="2017-02" db="UniProtKB">
        <authorList>
            <consortium name="WormBaseParasite"/>
        </authorList>
    </citation>
    <scope>IDENTIFICATION</scope>
</reference>
<accession>A0A0N5BJH1</accession>
<proteinExistence type="predicted"/>